<dbReference type="STRING" id="1442368.A0A0D2E2Q8"/>
<feature type="compositionally biased region" description="Acidic residues" evidence="1">
    <location>
        <begin position="322"/>
        <end position="333"/>
    </location>
</feature>
<keyword evidence="2" id="KW-0732">Signal</keyword>
<keyword evidence="5" id="KW-1185">Reference proteome</keyword>
<evidence type="ECO:0000313" key="5">
    <source>
        <dbReference type="Proteomes" id="UP000053029"/>
    </source>
</evidence>
<dbReference type="Proteomes" id="UP000053029">
    <property type="component" value="Unassembled WGS sequence"/>
</dbReference>
<name>A0A0D2E2Q8_9EURO</name>
<proteinExistence type="predicted"/>
<dbReference type="InterPro" id="IPR015920">
    <property type="entry name" value="Cellobiose_DH-like_cyt"/>
</dbReference>
<dbReference type="OrthoDB" id="413885at2759"/>
<dbReference type="PANTHER" id="PTHR47190:SF1">
    <property type="entry name" value="GLUCOSE-METHANOL-CHOLINE OXIDOREDUCTASE N-TERMINAL DOMAIN-CONTAINING PROTEIN"/>
    <property type="match status" value="1"/>
</dbReference>
<organism evidence="4 5">
    <name type="scientific">Fonsecaea pedrosoi CBS 271.37</name>
    <dbReference type="NCBI Taxonomy" id="1442368"/>
    <lineage>
        <taxon>Eukaryota</taxon>
        <taxon>Fungi</taxon>
        <taxon>Dikarya</taxon>
        <taxon>Ascomycota</taxon>
        <taxon>Pezizomycotina</taxon>
        <taxon>Eurotiomycetes</taxon>
        <taxon>Chaetothyriomycetidae</taxon>
        <taxon>Chaetothyriales</taxon>
        <taxon>Herpotrichiellaceae</taxon>
        <taxon>Fonsecaea</taxon>
    </lineage>
</organism>
<dbReference type="VEuPathDB" id="FungiDB:Z517_03606"/>
<feature type="region of interest" description="Disordered" evidence="1">
    <location>
        <begin position="241"/>
        <end position="333"/>
    </location>
</feature>
<dbReference type="Gene3D" id="2.60.40.1210">
    <property type="entry name" value="Cellobiose dehydrogenase, cytochrome domain"/>
    <property type="match status" value="1"/>
</dbReference>
<feature type="signal peptide" evidence="2">
    <location>
        <begin position="1"/>
        <end position="35"/>
    </location>
</feature>
<feature type="domain" description="Cellobiose dehydrogenase-like cytochrome" evidence="3">
    <location>
        <begin position="52"/>
        <end position="231"/>
    </location>
</feature>
<dbReference type="CDD" id="cd09630">
    <property type="entry name" value="CDH_like_cytochrome"/>
    <property type="match status" value="1"/>
</dbReference>
<evidence type="ECO:0000259" key="3">
    <source>
        <dbReference type="Pfam" id="PF16010"/>
    </source>
</evidence>
<dbReference type="HOGENOM" id="CLU_081649_0_0_1"/>
<dbReference type="SUPFAM" id="SSF49344">
    <property type="entry name" value="CBD9-like"/>
    <property type="match status" value="1"/>
</dbReference>
<feature type="chain" id="PRO_5002240893" description="Cellobiose dehydrogenase-like cytochrome domain-containing protein" evidence="2">
    <location>
        <begin position="36"/>
        <end position="333"/>
    </location>
</feature>
<dbReference type="Pfam" id="PF16010">
    <property type="entry name" value="CDH-cyt"/>
    <property type="match status" value="1"/>
</dbReference>
<dbReference type="PANTHER" id="PTHR47190">
    <property type="entry name" value="DEHYDROGENASE, PUTATIVE-RELATED"/>
    <property type="match status" value="1"/>
</dbReference>
<gene>
    <name evidence="4" type="ORF">Z517_03606</name>
</gene>
<dbReference type="InterPro" id="IPR053208">
    <property type="entry name" value="GMC_Oxidoreductase_CD"/>
</dbReference>
<evidence type="ECO:0000256" key="1">
    <source>
        <dbReference type="SAM" id="MobiDB-lite"/>
    </source>
</evidence>
<feature type="compositionally biased region" description="Acidic residues" evidence="1">
    <location>
        <begin position="259"/>
        <end position="279"/>
    </location>
</feature>
<reference evidence="4 5" key="1">
    <citation type="submission" date="2015-01" db="EMBL/GenBank/DDBJ databases">
        <title>The Genome Sequence of Fonsecaea pedrosoi CBS 271.37.</title>
        <authorList>
            <consortium name="The Broad Institute Genomics Platform"/>
            <person name="Cuomo C."/>
            <person name="de Hoog S."/>
            <person name="Gorbushina A."/>
            <person name="Stielow B."/>
            <person name="Teixiera M."/>
            <person name="Abouelleil A."/>
            <person name="Chapman S.B."/>
            <person name="Priest M."/>
            <person name="Young S.K."/>
            <person name="Wortman J."/>
            <person name="Nusbaum C."/>
            <person name="Birren B."/>
        </authorList>
    </citation>
    <scope>NUCLEOTIDE SEQUENCE [LARGE SCALE GENOMIC DNA]</scope>
    <source>
        <strain evidence="4 5">CBS 271.37</strain>
    </source>
</reference>
<sequence length="333" mass="34034">MLFSFGTPLQRQRRHALNPHRLLLALLTLTSGAGAQDDDEPTSSVAQASEPFTDPLTALPMQRFFGARTQFAFSMALSTAATTTTSFIGQLSFPLVGGAGWGAFGLTGEMEGNFILAVWPDGAGSVMASFRQAVDEDNPAEVRGNFAVRPIANAVSVSNTQLTYTFLCEECLNSSLGLGPEATVANAVMGWALSERAVRDPGNPAAFLGFHERGFGPFTARLGDARTAAFEGVAATAGLPVADSGNAVPAQTNIFDGEGSGDEGGSGDDDDDDDDDDDFFGVAASTGAGAGAGTGVPATGANIGSGAAASRNNNQGGGRDDNADDSDDSDDDD</sequence>
<dbReference type="GeneID" id="25303096"/>
<dbReference type="RefSeq" id="XP_013288164.1">
    <property type="nucleotide sequence ID" value="XM_013432710.1"/>
</dbReference>
<dbReference type="AlphaFoldDB" id="A0A0D2E2Q8"/>
<accession>A0A0D2E2Q8</accession>
<evidence type="ECO:0000256" key="2">
    <source>
        <dbReference type="SAM" id="SignalP"/>
    </source>
</evidence>
<dbReference type="EMBL" id="KN846970">
    <property type="protein sequence ID" value="KIW84356.1"/>
    <property type="molecule type" value="Genomic_DNA"/>
</dbReference>
<evidence type="ECO:0000313" key="4">
    <source>
        <dbReference type="EMBL" id="KIW84356.1"/>
    </source>
</evidence>
<protein>
    <recommendedName>
        <fullName evidence="3">Cellobiose dehydrogenase-like cytochrome domain-containing protein</fullName>
    </recommendedName>
</protein>